<keyword evidence="9" id="KW-1133">Transmembrane helix</keyword>
<dbReference type="Proteomes" id="UP001300012">
    <property type="component" value="Unassembled WGS sequence"/>
</dbReference>
<evidence type="ECO:0000256" key="5">
    <source>
        <dbReference type="ARBA" id="ARBA00022741"/>
    </source>
</evidence>
<keyword evidence="13" id="KW-1185">Reference proteome</keyword>
<dbReference type="EMBL" id="JANQBD010000051">
    <property type="protein sequence ID" value="MCR8636711.1"/>
    <property type="molecule type" value="Genomic_DNA"/>
</dbReference>
<dbReference type="Pfam" id="PF07695">
    <property type="entry name" value="7TMR-DISM_7TM"/>
    <property type="match status" value="1"/>
</dbReference>
<dbReference type="PRINTS" id="PR00344">
    <property type="entry name" value="BCTRLSENSOR"/>
</dbReference>
<sequence>MRVLSILIMLFTICALAVSPFVSAIETAAATGLTLSDNVQDYSINLQMDVLEDKERQWTIEDVQSPVIQQQFKPAEGKSSFGYTSSSYWVRFTVHNDSHNEQWELRVMNSVLDSIAIYPPETLVTFHRNHPSYLLNLPTGQQKTIYMRFETYGSMLIPISLTSSLYSNMYNELLFYGLYYGVLLVIVVFQIVLYLYTRNRAYLYYMLNVATFCIVLLIWNGFALPVFGSERLAGGEAGSAIWESPSAAYDFFYVLGRFFGILFVTAILRPKSDSLVAYWICCFMNIACPIVCIGILFFYPFGMGNIVFLFKYFTLLLGLVVFVLCAMKGNRIALYLAILKIPIVAATVLPKALLLYGLVPTSEFTRFASQFGLLGDFMFMAILLYALMNQMRRKEETAQQALVKTLSEWNVSLRKTVEEQTESLKRANDELVLSEAFRTKMLQNISHDVRSPLSSVQSGVQVLIHKMEKEPGQQERILRIVYDKVLDVNRFIDDFLHLSRAEMAVGSADRQMVIFFEWFEEIGEELAADIEYAGRHCRLVIAPPQMEVDVLIEPHLIKRVLSNLVHNACKFSQSDSTITLHASLRNDYVCVMIEDTGDGIGVEQLPHIFRRYYTEGESRGSGLGLAIAKEIVEQHGGEIGVESKLGSGSKFYFTLPVIR</sequence>
<comment type="catalytic activity">
    <reaction evidence="1">
        <text>ATP + protein L-histidine = ADP + protein N-phospho-L-histidine.</text>
        <dbReference type="EC" id="2.7.13.3"/>
    </reaction>
</comment>
<keyword evidence="9" id="KW-0812">Transmembrane</keyword>
<evidence type="ECO:0000256" key="3">
    <source>
        <dbReference type="ARBA" id="ARBA00022553"/>
    </source>
</evidence>
<dbReference type="InterPro" id="IPR036890">
    <property type="entry name" value="HATPase_C_sf"/>
</dbReference>
<reference evidence="12 13" key="1">
    <citation type="submission" date="2022-08" db="EMBL/GenBank/DDBJ databases">
        <title>Paenibacillus endoradicis sp. nov., Paenibacillus radicibacter sp. nov and Paenibacillus pararadicis sp. nov., three cold-adapted plant growth-promoting bacteria isolated from root of Larix gmelinii in Great Khingan.</title>
        <authorList>
            <person name="Xue H."/>
        </authorList>
    </citation>
    <scope>NUCLEOTIDE SEQUENCE [LARGE SCALE GENOMIC DNA]</scope>
    <source>
        <strain evidence="12 13">N5-1-1-5</strain>
    </source>
</reference>
<feature type="transmembrane region" description="Helical" evidence="9">
    <location>
        <begin position="275"/>
        <end position="299"/>
    </location>
</feature>
<dbReference type="InterPro" id="IPR036097">
    <property type="entry name" value="HisK_dim/P_sf"/>
</dbReference>
<dbReference type="InterPro" id="IPR050736">
    <property type="entry name" value="Sensor_HK_Regulatory"/>
</dbReference>
<proteinExistence type="predicted"/>
<dbReference type="InterPro" id="IPR011622">
    <property type="entry name" value="7TMR_DISM_rcpt_extracell_dom2"/>
</dbReference>
<dbReference type="PANTHER" id="PTHR43711:SF1">
    <property type="entry name" value="HISTIDINE KINASE 1"/>
    <property type="match status" value="1"/>
</dbReference>
<evidence type="ECO:0000256" key="4">
    <source>
        <dbReference type="ARBA" id="ARBA00022679"/>
    </source>
</evidence>
<dbReference type="Pfam" id="PF00512">
    <property type="entry name" value="HisKA"/>
    <property type="match status" value="1"/>
</dbReference>
<evidence type="ECO:0000256" key="6">
    <source>
        <dbReference type="ARBA" id="ARBA00022777"/>
    </source>
</evidence>
<organism evidence="12 13">
    <name type="scientific">Paenibacillus radicis</name>
    <name type="common">ex Xue et al. 2023</name>
    <dbReference type="NCBI Taxonomy" id="2972489"/>
    <lineage>
        <taxon>Bacteria</taxon>
        <taxon>Bacillati</taxon>
        <taxon>Bacillota</taxon>
        <taxon>Bacilli</taxon>
        <taxon>Bacillales</taxon>
        <taxon>Paenibacillaceae</taxon>
        <taxon>Paenibacillus</taxon>
    </lineage>
</organism>
<feature type="transmembrane region" description="Helical" evidence="9">
    <location>
        <begin position="173"/>
        <end position="196"/>
    </location>
</feature>
<dbReference type="RefSeq" id="WP_258218203.1">
    <property type="nucleotide sequence ID" value="NZ_JANQBD010000051.1"/>
</dbReference>
<evidence type="ECO:0000256" key="10">
    <source>
        <dbReference type="SAM" id="SignalP"/>
    </source>
</evidence>
<dbReference type="PROSITE" id="PS50109">
    <property type="entry name" value="HIS_KIN"/>
    <property type="match status" value="1"/>
</dbReference>
<keyword evidence="10" id="KW-0732">Signal</keyword>
<protein>
    <recommendedName>
        <fullName evidence="2">histidine kinase</fullName>
        <ecNumber evidence="2">2.7.13.3</ecNumber>
    </recommendedName>
</protein>
<feature type="transmembrane region" description="Helical" evidence="9">
    <location>
        <begin position="247"/>
        <end position="268"/>
    </location>
</feature>
<feature type="chain" id="PRO_5045999614" description="histidine kinase" evidence="10">
    <location>
        <begin position="25"/>
        <end position="659"/>
    </location>
</feature>
<dbReference type="InterPro" id="IPR004358">
    <property type="entry name" value="Sig_transdc_His_kin-like_C"/>
</dbReference>
<dbReference type="Gene3D" id="2.60.40.2380">
    <property type="match status" value="1"/>
</dbReference>
<keyword evidence="5" id="KW-0547">Nucleotide-binding</keyword>
<dbReference type="SMART" id="SM00388">
    <property type="entry name" value="HisKA"/>
    <property type="match status" value="1"/>
</dbReference>
<feature type="domain" description="Histidine kinase" evidence="11">
    <location>
        <begin position="444"/>
        <end position="659"/>
    </location>
</feature>
<accession>A0ABT1YU37</accession>
<dbReference type="InterPro" id="IPR003594">
    <property type="entry name" value="HATPase_dom"/>
</dbReference>
<dbReference type="InterPro" id="IPR011623">
    <property type="entry name" value="7TMR_DISM_rcpt_extracell_dom1"/>
</dbReference>
<evidence type="ECO:0000313" key="13">
    <source>
        <dbReference type="Proteomes" id="UP001300012"/>
    </source>
</evidence>
<feature type="transmembrane region" description="Helical" evidence="9">
    <location>
        <begin position="305"/>
        <end position="325"/>
    </location>
</feature>
<evidence type="ECO:0000256" key="1">
    <source>
        <dbReference type="ARBA" id="ARBA00000085"/>
    </source>
</evidence>
<keyword evidence="9" id="KW-0472">Membrane</keyword>
<dbReference type="EC" id="2.7.13.3" evidence="2"/>
<dbReference type="SUPFAM" id="SSF47384">
    <property type="entry name" value="Homodimeric domain of signal transducing histidine kinase"/>
    <property type="match status" value="1"/>
</dbReference>
<dbReference type="CDD" id="cd00082">
    <property type="entry name" value="HisKA"/>
    <property type="match status" value="1"/>
</dbReference>
<keyword evidence="4" id="KW-0808">Transferase</keyword>
<feature type="transmembrane region" description="Helical" evidence="9">
    <location>
        <begin position="203"/>
        <end position="227"/>
    </location>
</feature>
<evidence type="ECO:0000256" key="9">
    <source>
        <dbReference type="SAM" id="Phobius"/>
    </source>
</evidence>
<feature type="signal peptide" evidence="10">
    <location>
        <begin position="1"/>
        <end position="24"/>
    </location>
</feature>
<name>A0ABT1YU37_9BACL</name>
<evidence type="ECO:0000256" key="2">
    <source>
        <dbReference type="ARBA" id="ARBA00012438"/>
    </source>
</evidence>
<dbReference type="GO" id="GO:0016301">
    <property type="term" value="F:kinase activity"/>
    <property type="evidence" value="ECO:0007669"/>
    <property type="project" value="UniProtKB-KW"/>
</dbReference>
<dbReference type="Pfam" id="PF07696">
    <property type="entry name" value="7TMR-DISMED2"/>
    <property type="match status" value="1"/>
</dbReference>
<dbReference type="PANTHER" id="PTHR43711">
    <property type="entry name" value="TWO-COMPONENT HISTIDINE KINASE"/>
    <property type="match status" value="1"/>
</dbReference>
<feature type="transmembrane region" description="Helical" evidence="9">
    <location>
        <begin position="332"/>
        <end position="355"/>
    </location>
</feature>
<keyword evidence="7" id="KW-0067">ATP-binding</keyword>
<comment type="caution">
    <text evidence="12">The sequence shown here is derived from an EMBL/GenBank/DDBJ whole genome shotgun (WGS) entry which is preliminary data.</text>
</comment>
<evidence type="ECO:0000259" key="11">
    <source>
        <dbReference type="PROSITE" id="PS50109"/>
    </source>
</evidence>
<dbReference type="Pfam" id="PF02518">
    <property type="entry name" value="HATPase_c"/>
    <property type="match status" value="1"/>
</dbReference>
<dbReference type="SUPFAM" id="SSF55874">
    <property type="entry name" value="ATPase domain of HSP90 chaperone/DNA topoisomerase II/histidine kinase"/>
    <property type="match status" value="1"/>
</dbReference>
<dbReference type="Gene3D" id="3.30.565.10">
    <property type="entry name" value="Histidine kinase-like ATPase, C-terminal domain"/>
    <property type="match status" value="1"/>
</dbReference>
<keyword evidence="8" id="KW-0902">Two-component regulatory system</keyword>
<dbReference type="InterPro" id="IPR005467">
    <property type="entry name" value="His_kinase_dom"/>
</dbReference>
<evidence type="ECO:0000256" key="8">
    <source>
        <dbReference type="ARBA" id="ARBA00023012"/>
    </source>
</evidence>
<keyword evidence="6 12" id="KW-0418">Kinase</keyword>
<gene>
    <name evidence="12" type="ORF">NV381_36675</name>
</gene>
<dbReference type="Gene3D" id="1.10.287.130">
    <property type="match status" value="1"/>
</dbReference>
<dbReference type="CDD" id="cd00075">
    <property type="entry name" value="HATPase"/>
    <property type="match status" value="1"/>
</dbReference>
<evidence type="ECO:0000256" key="7">
    <source>
        <dbReference type="ARBA" id="ARBA00022840"/>
    </source>
</evidence>
<feature type="transmembrane region" description="Helical" evidence="9">
    <location>
        <begin position="367"/>
        <end position="387"/>
    </location>
</feature>
<dbReference type="InterPro" id="IPR003661">
    <property type="entry name" value="HisK_dim/P_dom"/>
</dbReference>
<evidence type="ECO:0000313" key="12">
    <source>
        <dbReference type="EMBL" id="MCR8636711.1"/>
    </source>
</evidence>
<keyword evidence="3" id="KW-0597">Phosphoprotein</keyword>
<dbReference type="SMART" id="SM00387">
    <property type="entry name" value="HATPase_c"/>
    <property type="match status" value="1"/>
</dbReference>